<sequence length="145" mass="16536">MAIILSTIHPHPKGTLHHSNHTGAAYLLPLDIDSSGKGLYDFRHGVHMPNVTGIKYSNFYADPGSRQLVYDDDDGNEHGGLWIARHRPERDGSAYIRWFNGDGSVPEEYFEVKLLRDRVTLCEVLECPRERPEVCDDVECEWEDV</sequence>
<dbReference type="EMBL" id="PDNB01000026">
    <property type="protein sequence ID" value="PGH15335.1"/>
    <property type="molecule type" value="Genomic_DNA"/>
</dbReference>
<reference evidence="1 2" key="1">
    <citation type="submission" date="2017-10" db="EMBL/GenBank/DDBJ databases">
        <title>Comparative genomics in systemic dimorphic fungi from Ajellomycetaceae.</title>
        <authorList>
            <person name="Munoz J.F."/>
            <person name="Mcewen J.G."/>
            <person name="Clay O.K."/>
            <person name="Cuomo C.A."/>
        </authorList>
    </citation>
    <scope>NUCLEOTIDE SEQUENCE [LARGE SCALE GENOMIC DNA]</scope>
    <source>
        <strain evidence="1 2">UAMH5409</strain>
    </source>
</reference>
<dbReference type="AlphaFoldDB" id="A0A2B7Y2B3"/>
<dbReference type="Proteomes" id="UP000223968">
    <property type="component" value="Unassembled WGS sequence"/>
</dbReference>
<gene>
    <name evidence="1" type="ORF">AJ79_02501</name>
</gene>
<name>A0A2B7Y2B3_9EURO</name>
<evidence type="ECO:0000313" key="2">
    <source>
        <dbReference type="Proteomes" id="UP000223968"/>
    </source>
</evidence>
<proteinExistence type="predicted"/>
<evidence type="ECO:0000313" key="1">
    <source>
        <dbReference type="EMBL" id="PGH15335.1"/>
    </source>
</evidence>
<comment type="caution">
    <text evidence="1">The sequence shown here is derived from an EMBL/GenBank/DDBJ whole genome shotgun (WGS) entry which is preliminary data.</text>
</comment>
<accession>A0A2B7Y2B3</accession>
<organism evidence="1 2">
    <name type="scientific">Helicocarpus griseus UAMH5409</name>
    <dbReference type="NCBI Taxonomy" id="1447875"/>
    <lineage>
        <taxon>Eukaryota</taxon>
        <taxon>Fungi</taxon>
        <taxon>Dikarya</taxon>
        <taxon>Ascomycota</taxon>
        <taxon>Pezizomycotina</taxon>
        <taxon>Eurotiomycetes</taxon>
        <taxon>Eurotiomycetidae</taxon>
        <taxon>Onygenales</taxon>
        <taxon>Ajellomycetaceae</taxon>
        <taxon>Helicocarpus</taxon>
    </lineage>
</organism>
<keyword evidence="2" id="KW-1185">Reference proteome</keyword>
<protein>
    <submittedName>
        <fullName evidence="1">Uncharacterized protein</fullName>
    </submittedName>
</protein>